<evidence type="ECO:0000256" key="4">
    <source>
        <dbReference type="ARBA" id="ARBA00022692"/>
    </source>
</evidence>
<keyword evidence="3" id="KW-0813">Transport</keyword>
<feature type="transmembrane region" description="Helical" evidence="8">
    <location>
        <begin position="129"/>
        <end position="152"/>
    </location>
</feature>
<gene>
    <name evidence="10" type="ORF">ENF18_00790</name>
</gene>
<dbReference type="InterPro" id="IPR002379">
    <property type="entry name" value="ATPase_proteolipid_c-like_dom"/>
</dbReference>
<dbReference type="GO" id="GO:0033177">
    <property type="term" value="C:proton-transporting two-sector ATPase complex, proton-transporting domain"/>
    <property type="evidence" value="ECO:0007669"/>
    <property type="project" value="InterPro"/>
</dbReference>
<protein>
    <submittedName>
        <fullName evidence="10">V-type ATP synthase subunit K</fullName>
    </submittedName>
</protein>
<sequence>MAGFWIAMAGAAVAALFGGIGSSIGVGLPGRAAAGVLSEDPNKFGKLFLLVALPGTQGFYGFIAALFIIIKLGLLGTPNFDITVWQGVQFLIASIPVGFGGLVSGIHQGKVCAAGVDMTAKKPEASMKAVIYAAMVETYAILGLLTTIFLILKLG</sequence>
<evidence type="ECO:0000259" key="9">
    <source>
        <dbReference type="Pfam" id="PF00137"/>
    </source>
</evidence>
<feature type="transmembrane region" description="Helical" evidence="8">
    <location>
        <begin position="88"/>
        <end position="109"/>
    </location>
</feature>
<reference evidence="10" key="1">
    <citation type="journal article" date="2020" name="mSystems">
        <title>Genome- and Community-Level Interaction Insights into Carbon Utilization and Element Cycling Functions of Hydrothermarchaeota in Hydrothermal Sediment.</title>
        <authorList>
            <person name="Zhou Z."/>
            <person name="Liu Y."/>
            <person name="Xu W."/>
            <person name="Pan J."/>
            <person name="Luo Z.H."/>
            <person name="Li M."/>
        </authorList>
    </citation>
    <scope>NUCLEOTIDE SEQUENCE [LARGE SCALE GENOMIC DNA]</scope>
    <source>
        <strain evidence="10">HyVt-102</strain>
    </source>
</reference>
<dbReference type="CDD" id="cd18179">
    <property type="entry name" value="ATP-synt_Vo_Ao_c_NTPK_rpt1"/>
    <property type="match status" value="1"/>
</dbReference>
<evidence type="ECO:0000256" key="7">
    <source>
        <dbReference type="ARBA" id="ARBA00023136"/>
    </source>
</evidence>
<dbReference type="AlphaFoldDB" id="A0A7C0V9R5"/>
<comment type="subcellular location">
    <subcellularLocation>
        <location evidence="1">Membrane</location>
        <topology evidence="1">Multi-pass membrane protein</topology>
    </subcellularLocation>
</comment>
<evidence type="ECO:0000256" key="8">
    <source>
        <dbReference type="SAM" id="Phobius"/>
    </source>
</evidence>
<proteinExistence type="inferred from homology"/>
<dbReference type="InterPro" id="IPR035921">
    <property type="entry name" value="F/V-ATP_Csub_sf"/>
</dbReference>
<dbReference type="NCBIfam" id="NF005124">
    <property type="entry name" value="PRK06558.1"/>
    <property type="match status" value="1"/>
</dbReference>
<evidence type="ECO:0000313" key="10">
    <source>
        <dbReference type="EMBL" id="HDI82312.1"/>
    </source>
</evidence>
<evidence type="ECO:0000256" key="1">
    <source>
        <dbReference type="ARBA" id="ARBA00004141"/>
    </source>
</evidence>
<evidence type="ECO:0000256" key="5">
    <source>
        <dbReference type="ARBA" id="ARBA00022989"/>
    </source>
</evidence>
<keyword evidence="6" id="KW-0406">Ion transport</keyword>
<dbReference type="GO" id="GO:0015078">
    <property type="term" value="F:proton transmembrane transporter activity"/>
    <property type="evidence" value="ECO:0007669"/>
    <property type="project" value="InterPro"/>
</dbReference>
<comment type="similarity">
    <text evidence="2">Belongs to the V-ATPase proteolipid subunit family.</text>
</comment>
<evidence type="ECO:0000256" key="2">
    <source>
        <dbReference type="ARBA" id="ARBA00007296"/>
    </source>
</evidence>
<evidence type="ECO:0000256" key="6">
    <source>
        <dbReference type="ARBA" id="ARBA00023065"/>
    </source>
</evidence>
<dbReference type="CDD" id="cd18180">
    <property type="entry name" value="ATP-synt_Vo_Ao_c_NTPK_rpt2"/>
    <property type="match status" value="1"/>
</dbReference>
<feature type="transmembrane region" description="Helical" evidence="8">
    <location>
        <begin position="58"/>
        <end position="76"/>
    </location>
</feature>
<name>A0A7C0V9R5_UNCW3</name>
<accession>A0A7C0V9R5</accession>
<dbReference type="Pfam" id="PF00137">
    <property type="entry name" value="ATP-synt_C"/>
    <property type="match status" value="2"/>
</dbReference>
<evidence type="ECO:0000256" key="3">
    <source>
        <dbReference type="ARBA" id="ARBA00022448"/>
    </source>
</evidence>
<dbReference type="SUPFAM" id="SSF81333">
    <property type="entry name" value="F1F0 ATP synthase subunit C"/>
    <property type="match status" value="2"/>
</dbReference>
<comment type="caution">
    <text evidence="10">The sequence shown here is derived from an EMBL/GenBank/DDBJ whole genome shotgun (WGS) entry which is preliminary data.</text>
</comment>
<dbReference type="PANTHER" id="PTHR10263">
    <property type="entry name" value="V-TYPE PROTON ATPASE PROTEOLIPID SUBUNIT"/>
    <property type="match status" value="1"/>
</dbReference>
<feature type="domain" description="V-ATPase proteolipid subunit C-like" evidence="9">
    <location>
        <begin position="10"/>
        <end position="68"/>
    </location>
</feature>
<keyword evidence="7 8" id="KW-0472">Membrane</keyword>
<organism evidence="10">
    <name type="scientific">candidate division WOR-3 bacterium</name>
    <dbReference type="NCBI Taxonomy" id="2052148"/>
    <lineage>
        <taxon>Bacteria</taxon>
        <taxon>Bacteria division WOR-3</taxon>
    </lineage>
</organism>
<dbReference type="Proteomes" id="UP000885847">
    <property type="component" value="Unassembled WGS sequence"/>
</dbReference>
<dbReference type="EMBL" id="DQWE01000033">
    <property type="protein sequence ID" value="HDI82312.1"/>
    <property type="molecule type" value="Genomic_DNA"/>
</dbReference>
<feature type="domain" description="V-ATPase proteolipid subunit C-like" evidence="9">
    <location>
        <begin position="92"/>
        <end position="150"/>
    </location>
</feature>
<dbReference type="Gene3D" id="1.20.120.610">
    <property type="entry name" value="lithium bound rotor ring of v- atpase"/>
    <property type="match status" value="1"/>
</dbReference>
<keyword evidence="5 8" id="KW-1133">Transmembrane helix</keyword>
<dbReference type="FunFam" id="1.20.120.610:FF:000005">
    <property type="entry name" value="V-type sodium ATPase subunit K"/>
    <property type="match status" value="1"/>
</dbReference>
<keyword evidence="4 8" id="KW-0812">Transmembrane</keyword>